<dbReference type="Proteomes" id="UP000320390">
    <property type="component" value="Chromosome"/>
</dbReference>
<dbReference type="GO" id="GO:0030313">
    <property type="term" value="C:cell envelope"/>
    <property type="evidence" value="ECO:0007669"/>
    <property type="project" value="UniProtKB-SubCell"/>
</dbReference>
<accession>A0A518EW72</accession>
<feature type="domain" description="CzcB-like C-terminal circularly permuted SH3-like" evidence="6">
    <location>
        <begin position="468"/>
        <end position="519"/>
    </location>
</feature>
<dbReference type="InterPro" id="IPR058649">
    <property type="entry name" value="CzcB_C"/>
</dbReference>
<comment type="similarity">
    <text evidence="2">Belongs to the membrane fusion protein (MFP) (TC 8.A.1) family.</text>
</comment>
<dbReference type="EMBL" id="CP036434">
    <property type="protein sequence ID" value="QDV08345.1"/>
    <property type="molecule type" value="Genomic_DNA"/>
</dbReference>
<feature type="compositionally biased region" description="Gly residues" evidence="5">
    <location>
        <begin position="569"/>
        <end position="611"/>
    </location>
</feature>
<keyword evidence="9" id="KW-1185">Reference proteome</keyword>
<protein>
    <submittedName>
        <fullName evidence="8">Macrolide transporter subunit MacA</fullName>
    </submittedName>
</protein>
<evidence type="ECO:0000256" key="5">
    <source>
        <dbReference type="SAM" id="MobiDB-lite"/>
    </source>
</evidence>
<dbReference type="GO" id="GO:0022857">
    <property type="term" value="F:transmembrane transporter activity"/>
    <property type="evidence" value="ECO:0007669"/>
    <property type="project" value="InterPro"/>
</dbReference>
<feature type="coiled-coil region" evidence="4">
    <location>
        <begin position="237"/>
        <end position="334"/>
    </location>
</feature>
<keyword evidence="3 4" id="KW-0175">Coiled coil</keyword>
<evidence type="ECO:0000259" key="6">
    <source>
        <dbReference type="Pfam" id="PF25975"/>
    </source>
</evidence>
<comment type="subcellular location">
    <subcellularLocation>
        <location evidence="1">Cell envelope</location>
    </subcellularLocation>
</comment>
<evidence type="ECO:0000313" key="8">
    <source>
        <dbReference type="EMBL" id="QDV08345.1"/>
    </source>
</evidence>
<evidence type="ECO:0000256" key="4">
    <source>
        <dbReference type="SAM" id="Coils"/>
    </source>
</evidence>
<dbReference type="OrthoDB" id="259669at2"/>
<reference evidence="8 9" key="1">
    <citation type="submission" date="2019-02" db="EMBL/GenBank/DDBJ databases">
        <title>Deep-cultivation of Planctomycetes and their phenomic and genomic characterization uncovers novel biology.</title>
        <authorList>
            <person name="Wiegand S."/>
            <person name="Jogler M."/>
            <person name="Boedeker C."/>
            <person name="Pinto D."/>
            <person name="Vollmers J."/>
            <person name="Rivas-Marin E."/>
            <person name="Kohn T."/>
            <person name="Peeters S.H."/>
            <person name="Heuer A."/>
            <person name="Rast P."/>
            <person name="Oberbeckmann S."/>
            <person name="Bunk B."/>
            <person name="Jeske O."/>
            <person name="Meyerdierks A."/>
            <person name="Storesund J.E."/>
            <person name="Kallscheuer N."/>
            <person name="Luecker S."/>
            <person name="Lage O.M."/>
            <person name="Pohl T."/>
            <person name="Merkel B.J."/>
            <person name="Hornburger P."/>
            <person name="Mueller R.-W."/>
            <person name="Bruemmer F."/>
            <person name="Labrenz M."/>
            <person name="Spormann A.M."/>
            <person name="Op den Camp H."/>
            <person name="Overmann J."/>
            <person name="Amann R."/>
            <person name="Jetten M.S.M."/>
            <person name="Mascher T."/>
            <person name="Medema M.H."/>
            <person name="Devos D.P."/>
            <person name="Kaster A.-K."/>
            <person name="Ovreas L."/>
            <person name="Rohde M."/>
            <person name="Galperin M.Y."/>
            <person name="Jogler C."/>
        </authorList>
    </citation>
    <scope>NUCLEOTIDE SEQUENCE [LARGE SCALE GENOMIC DNA]</scope>
    <source>
        <strain evidence="8 9">Poly30</strain>
    </source>
</reference>
<sequence>MKPSTPSQLRAPSRDGARSRNQQGSVLLFLVVLIAAAAGAWKLGLFDSVLGGEEEVLIEGAPVRRGDLRISEIVRGNLEATDSISIKSELEGRSTIIFLAEEGVSVNEGDLIVELDVSQLEDDLVRQEIAVKGAEAAFTKAREQYDIQVIQNQSDVADADLALELAELDLAKYVGVPASKVDDGTLDDDDLSTKGSMGEYANEEAKAEETVLLREEDLKRAVTELEWSDKLLEQGFVQKSENDAKHLAQQRAEIQLTQAKRELDLMKQFTYLRTLKELNADIETRKRDIEKVKKQALARLADFEAERDSAEYKLERERDQLMELRQQVGKAKIHAPAAGLLVYAREQSRWGSGDSVKEGDEVRERQELCTIPRAGGMTVKASIHETKLKKIQTGQTCIVTVDAFPGRSFEGRVEFVAVMADSGSWRSNPNQRLYKADISLVEPTKDMRPGMSCSVEILVEDLKDVCYVPRQCVLLDGGDTIVFVVDGGTLERRSVKVGLDNSKWVSIEEGLKEGEVVALAPPANFEPAPVPESEALGFGMEGMGGASGAPSASPSGRPSGRPSGAPAGMSGGGGGKPSGASGRPGGGGGGRPGGSGGGRPQGDRSSGGGAGKSAPAAGDSGKDS</sequence>
<evidence type="ECO:0000256" key="3">
    <source>
        <dbReference type="ARBA" id="ARBA00023054"/>
    </source>
</evidence>
<name>A0A518EW72_9BACT</name>
<feature type="compositionally biased region" description="Low complexity" evidence="5">
    <location>
        <begin position="548"/>
        <end position="568"/>
    </location>
</feature>
<feature type="region of interest" description="Disordered" evidence="5">
    <location>
        <begin position="524"/>
        <end position="624"/>
    </location>
</feature>
<dbReference type="InterPro" id="IPR006143">
    <property type="entry name" value="RND_pump_MFP"/>
</dbReference>
<dbReference type="Gene3D" id="2.40.420.20">
    <property type="match status" value="1"/>
</dbReference>
<feature type="compositionally biased region" description="Low complexity" evidence="5">
    <location>
        <begin position="612"/>
        <end position="624"/>
    </location>
</feature>
<organism evidence="8 9">
    <name type="scientific">Saltatorellus ferox</name>
    <dbReference type="NCBI Taxonomy" id="2528018"/>
    <lineage>
        <taxon>Bacteria</taxon>
        <taxon>Pseudomonadati</taxon>
        <taxon>Planctomycetota</taxon>
        <taxon>Planctomycetia</taxon>
        <taxon>Planctomycetia incertae sedis</taxon>
        <taxon>Saltatorellus</taxon>
    </lineage>
</organism>
<proteinExistence type="inferred from homology"/>
<dbReference type="GO" id="GO:0016020">
    <property type="term" value="C:membrane"/>
    <property type="evidence" value="ECO:0007669"/>
    <property type="project" value="InterPro"/>
</dbReference>
<evidence type="ECO:0000313" key="9">
    <source>
        <dbReference type="Proteomes" id="UP000320390"/>
    </source>
</evidence>
<dbReference type="AlphaFoldDB" id="A0A518EW72"/>
<evidence type="ECO:0000256" key="2">
    <source>
        <dbReference type="ARBA" id="ARBA00009477"/>
    </source>
</evidence>
<dbReference type="Gene3D" id="2.40.30.170">
    <property type="match status" value="1"/>
</dbReference>
<dbReference type="Pfam" id="PF25975">
    <property type="entry name" value="CzcB_C"/>
    <property type="match status" value="1"/>
</dbReference>
<dbReference type="InterPro" id="IPR058636">
    <property type="entry name" value="Beta-barrel_YknX"/>
</dbReference>
<evidence type="ECO:0000256" key="1">
    <source>
        <dbReference type="ARBA" id="ARBA00004196"/>
    </source>
</evidence>
<dbReference type="NCBIfam" id="TIGR01730">
    <property type="entry name" value="RND_mfp"/>
    <property type="match status" value="1"/>
</dbReference>
<gene>
    <name evidence="8" type="ORF">Poly30_38830</name>
</gene>
<dbReference type="InterPro" id="IPR050465">
    <property type="entry name" value="UPF0194_transport"/>
</dbReference>
<dbReference type="PANTHER" id="PTHR32347">
    <property type="entry name" value="EFFLUX SYSTEM COMPONENT YKNX-RELATED"/>
    <property type="match status" value="1"/>
</dbReference>
<dbReference type="RefSeq" id="WP_145200833.1">
    <property type="nucleotide sequence ID" value="NZ_CP036434.1"/>
</dbReference>
<dbReference type="Pfam" id="PF25990">
    <property type="entry name" value="Beta-barrel_YknX"/>
    <property type="match status" value="1"/>
</dbReference>
<dbReference type="PANTHER" id="PTHR32347:SF23">
    <property type="entry name" value="BLL5650 PROTEIN"/>
    <property type="match status" value="1"/>
</dbReference>
<evidence type="ECO:0000259" key="7">
    <source>
        <dbReference type="Pfam" id="PF25990"/>
    </source>
</evidence>
<feature type="domain" description="YknX-like beta-barrel" evidence="7">
    <location>
        <begin position="377"/>
        <end position="457"/>
    </location>
</feature>